<feature type="compositionally biased region" description="Polar residues" evidence="6">
    <location>
        <begin position="99"/>
        <end position="113"/>
    </location>
</feature>
<dbReference type="PANTHER" id="PTHR23506">
    <property type="entry name" value="GH10249P"/>
    <property type="match status" value="1"/>
</dbReference>
<feature type="compositionally biased region" description="Acidic residues" evidence="6">
    <location>
        <begin position="285"/>
        <end position="348"/>
    </location>
</feature>
<accession>A0A4R0RVI8</accession>
<evidence type="ECO:0000256" key="1">
    <source>
        <dbReference type="ARBA" id="ARBA00004141"/>
    </source>
</evidence>
<comment type="subcellular location">
    <subcellularLocation>
        <location evidence="1">Membrane</location>
        <topology evidence="1">Multi-pass membrane protein</topology>
    </subcellularLocation>
</comment>
<dbReference type="STRING" id="92696.A0A4R0RVI8"/>
<feature type="region of interest" description="Disordered" evidence="6">
    <location>
        <begin position="76"/>
        <end position="113"/>
    </location>
</feature>
<feature type="compositionally biased region" description="Basic and acidic residues" evidence="6">
    <location>
        <begin position="274"/>
        <end position="283"/>
    </location>
</feature>
<feature type="domain" description="Major facilitator superfamily (MFS) profile" evidence="8">
    <location>
        <begin position="481"/>
        <end position="915"/>
    </location>
</feature>
<dbReference type="InterPro" id="IPR050930">
    <property type="entry name" value="MFS_Vesicular_Transporter"/>
</dbReference>
<evidence type="ECO:0000256" key="5">
    <source>
        <dbReference type="ARBA" id="ARBA00023136"/>
    </source>
</evidence>
<dbReference type="InterPro" id="IPR007148">
    <property type="entry name" value="SSU_processome_Utp12"/>
</dbReference>
<dbReference type="InterPro" id="IPR020846">
    <property type="entry name" value="MFS_dom"/>
</dbReference>
<sequence>MSAPSKSKKARSNPPQSTDPVAAKTKRYGEGSSLAIRSGVELGQDASMDDVQNTAIEGELDTDMAELTLGQRLTALTGQEEAVPGGSSSDDERGKDASGSKQAASSTQPVPASSLTRTLIQALHSSDANLLETCLAHSNATLIQNTVRRLPPQLSVPLITACVERLGRGKGVGRGKGGGAAAGAQRSTGLVRWVRAVLVVHGGHLLTMPDLVARLSGLHATFSTRLALQESLLSLSGRLDMVISQIEMRSSTAPAPLPLPSKKSKKGKKKKGPKKPETPRYVEGESTEEEGEMEVEVESDDDAGSVEDIELGGSEDEDSEEDSEDDEDDEDDDDEDGEDYDDEDDDSEGGGGKLNGFIDDEAEEFSAFELLDHPLVFEPFSRSSEPLAKEMQQRMQVIDMCYLRSKRQLDAKNILAAQPICPTDFVRFHIRVVRFTVQRVLSTPPHFLEMSATAVTQAHCDPDAAGRRPWGLRWRSSVWFVTLVVTLGITTDLLVYSMLIPVFPFQLQKLGYSDVSGLVGWLLFAYSGGLVISTPPTAILSERYPNRQHPLLFGQLFLIGSQILLMEASKYWVMLLARIIQGISSSVIWVVGLALLCDTVPESRVGTQLGTAMAGVTLGFLVGPPVGGALYNTFGYRGPFIFGIIVTFVDFIGRLCIIERKEALLYGMDNWETETEKEAGSDPQAQVEEPSEPPSAIHEIPIAGPSTAVHIPKEPLKLDNAYITVGTSPSEKPSSVRRKLTVVGVLRTLMHSSRAMVALLNTLIFAIVYTMQEPTLPLHLQEVWGLSSGRIGIIYIASVLPALASGPISGWWTDKYGAEWITVLCILLAIPWIVLTILEKALGLFIVAFAFESFFISGIISPLTAELAAVARKHDGVGYAHVYGAFNFFYGTGSALGPIIAGQVRNETDSRAPFS</sequence>
<feature type="transmembrane region" description="Helical" evidence="7">
    <location>
        <begin position="792"/>
        <end position="813"/>
    </location>
</feature>
<dbReference type="Gene3D" id="1.20.1250.20">
    <property type="entry name" value="MFS general substrate transporter like domains"/>
    <property type="match status" value="2"/>
</dbReference>
<comment type="caution">
    <text evidence="9">The sequence shown here is derived from an EMBL/GenBank/DDBJ whole genome shotgun (WGS) entry which is preliminary data.</text>
</comment>
<evidence type="ECO:0000313" key="10">
    <source>
        <dbReference type="Proteomes" id="UP000292702"/>
    </source>
</evidence>
<dbReference type="EMBL" id="RWJN01000122">
    <property type="protein sequence ID" value="TCD66764.1"/>
    <property type="molecule type" value="Genomic_DNA"/>
</dbReference>
<name>A0A4R0RVI8_9APHY</name>
<feature type="transmembrane region" description="Helical" evidence="7">
    <location>
        <begin position="579"/>
        <end position="597"/>
    </location>
</feature>
<evidence type="ECO:0000256" key="6">
    <source>
        <dbReference type="SAM" id="MobiDB-lite"/>
    </source>
</evidence>
<keyword evidence="2" id="KW-0813">Transport</keyword>
<feature type="compositionally biased region" description="Basic residues" evidence="6">
    <location>
        <begin position="262"/>
        <end position="273"/>
    </location>
</feature>
<keyword evidence="10" id="KW-1185">Reference proteome</keyword>
<evidence type="ECO:0000256" key="3">
    <source>
        <dbReference type="ARBA" id="ARBA00022692"/>
    </source>
</evidence>
<feature type="transmembrane region" description="Helical" evidence="7">
    <location>
        <begin position="820"/>
        <end position="838"/>
    </location>
</feature>
<dbReference type="InterPro" id="IPR011701">
    <property type="entry name" value="MFS"/>
</dbReference>
<feature type="region of interest" description="Disordered" evidence="6">
    <location>
        <begin position="252"/>
        <end position="357"/>
    </location>
</feature>
<dbReference type="Pfam" id="PF04003">
    <property type="entry name" value="Utp12"/>
    <property type="match status" value="1"/>
</dbReference>
<dbReference type="Pfam" id="PF07690">
    <property type="entry name" value="MFS_1"/>
    <property type="match status" value="2"/>
</dbReference>
<feature type="compositionally biased region" description="Basic residues" evidence="6">
    <location>
        <begin position="1"/>
        <end position="11"/>
    </location>
</feature>
<dbReference type="GO" id="GO:0022857">
    <property type="term" value="F:transmembrane transporter activity"/>
    <property type="evidence" value="ECO:0007669"/>
    <property type="project" value="InterPro"/>
</dbReference>
<evidence type="ECO:0000256" key="7">
    <source>
        <dbReference type="SAM" id="Phobius"/>
    </source>
</evidence>
<evidence type="ECO:0000313" key="9">
    <source>
        <dbReference type="EMBL" id="TCD66764.1"/>
    </source>
</evidence>
<evidence type="ECO:0000259" key="8">
    <source>
        <dbReference type="PROSITE" id="PS50850"/>
    </source>
</evidence>
<keyword evidence="4 7" id="KW-1133">Transmembrane helix</keyword>
<protein>
    <recommendedName>
        <fullName evidence="8">Major facilitator superfamily (MFS) profile domain-containing protein</fullName>
    </recommendedName>
</protein>
<gene>
    <name evidence="9" type="ORF">EIP91_000955</name>
</gene>
<feature type="transmembrane region" description="Helical" evidence="7">
    <location>
        <begin position="755"/>
        <end position="772"/>
    </location>
</feature>
<feature type="transmembrane region" description="Helical" evidence="7">
    <location>
        <begin position="477"/>
        <end position="499"/>
    </location>
</feature>
<reference evidence="9 10" key="1">
    <citation type="submission" date="2018-11" db="EMBL/GenBank/DDBJ databases">
        <title>Genome assembly of Steccherinum ochraceum LE-BIN_3174, the white-rot fungus of the Steccherinaceae family (The Residual Polyporoid clade, Polyporales, Basidiomycota).</title>
        <authorList>
            <person name="Fedorova T.V."/>
            <person name="Glazunova O.A."/>
            <person name="Landesman E.O."/>
            <person name="Moiseenko K.V."/>
            <person name="Psurtseva N.V."/>
            <person name="Savinova O.S."/>
            <person name="Shakhova N.V."/>
            <person name="Tyazhelova T.V."/>
            <person name="Vasina D.V."/>
        </authorList>
    </citation>
    <scope>NUCLEOTIDE SEQUENCE [LARGE SCALE GENOMIC DNA]</scope>
    <source>
        <strain evidence="9 10">LE-BIN_3174</strain>
    </source>
</reference>
<feature type="transmembrane region" description="Helical" evidence="7">
    <location>
        <begin position="519"/>
        <end position="540"/>
    </location>
</feature>
<dbReference type="OrthoDB" id="440553at2759"/>
<feature type="region of interest" description="Disordered" evidence="6">
    <location>
        <begin position="1"/>
        <end position="59"/>
    </location>
</feature>
<dbReference type="Proteomes" id="UP000292702">
    <property type="component" value="Unassembled WGS sequence"/>
</dbReference>
<evidence type="ECO:0000256" key="2">
    <source>
        <dbReference type="ARBA" id="ARBA00022448"/>
    </source>
</evidence>
<keyword evidence="3 7" id="KW-0812">Transmembrane</keyword>
<dbReference type="InterPro" id="IPR036259">
    <property type="entry name" value="MFS_trans_sf"/>
</dbReference>
<organism evidence="9 10">
    <name type="scientific">Steccherinum ochraceum</name>
    <dbReference type="NCBI Taxonomy" id="92696"/>
    <lineage>
        <taxon>Eukaryota</taxon>
        <taxon>Fungi</taxon>
        <taxon>Dikarya</taxon>
        <taxon>Basidiomycota</taxon>
        <taxon>Agaricomycotina</taxon>
        <taxon>Agaricomycetes</taxon>
        <taxon>Polyporales</taxon>
        <taxon>Steccherinaceae</taxon>
        <taxon>Steccherinum</taxon>
    </lineage>
</organism>
<dbReference type="PANTHER" id="PTHR23506:SF23">
    <property type="entry name" value="GH10249P"/>
    <property type="match status" value="1"/>
</dbReference>
<feature type="transmembrane region" description="Helical" evidence="7">
    <location>
        <begin position="609"/>
        <end position="634"/>
    </location>
</feature>
<keyword evidence="5 7" id="KW-0472">Membrane</keyword>
<feature type="region of interest" description="Disordered" evidence="6">
    <location>
        <begin position="675"/>
        <end position="694"/>
    </location>
</feature>
<dbReference type="SUPFAM" id="SSF103473">
    <property type="entry name" value="MFS general substrate transporter"/>
    <property type="match status" value="1"/>
</dbReference>
<dbReference type="PROSITE" id="PS50850">
    <property type="entry name" value="MFS"/>
    <property type="match status" value="1"/>
</dbReference>
<evidence type="ECO:0000256" key="4">
    <source>
        <dbReference type="ARBA" id="ARBA00022989"/>
    </source>
</evidence>
<dbReference type="AlphaFoldDB" id="A0A4R0RVI8"/>
<feature type="transmembrane region" description="Helical" evidence="7">
    <location>
        <begin position="640"/>
        <end position="658"/>
    </location>
</feature>
<feature type="transmembrane region" description="Helical" evidence="7">
    <location>
        <begin position="844"/>
        <end position="865"/>
    </location>
</feature>
<dbReference type="GO" id="GO:0016020">
    <property type="term" value="C:membrane"/>
    <property type="evidence" value="ECO:0007669"/>
    <property type="project" value="UniProtKB-SubCell"/>
</dbReference>
<dbReference type="CDD" id="cd17325">
    <property type="entry name" value="MFS_MdtG_SLC18_like"/>
    <property type="match status" value="1"/>
</dbReference>
<proteinExistence type="predicted"/>